<keyword evidence="8" id="KW-1185">Reference proteome</keyword>
<evidence type="ECO:0000313" key="8">
    <source>
        <dbReference type="Proteomes" id="UP001596528"/>
    </source>
</evidence>
<dbReference type="EMBL" id="JBHTGQ010000002">
    <property type="protein sequence ID" value="MFC7748409.1"/>
    <property type="molecule type" value="Genomic_DNA"/>
</dbReference>
<feature type="transmembrane region" description="Helical" evidence="6">
    <location>
        <begin position="160"/>
        <end position="176"/>
    </location>
</feature>
<keyword evidence="5 6" id="KW-0472">Membrane</keyword>
<evidence type="ECO:0000256" key="1">
    <source>
        <dbReference type="ARBA" id="ARBA00004141"/>
    </source>
</evidence>
<feature type="transmembrane region" description="Helical" evidence="6">
    <location>
        <begin position="181"/>
        <end position="199"/>
    </location>
</feature>
<protein>
    <submittedName>
        <fullName evidence="7">FtsW/RodA/SpoVE family cell cycle protein</fullName>
    </submittedName>
</protein>
<comment type="caution">
    <text evidence="7">The sequence shown here is derived from an EMBL/GenBank/DDBJ whole genome shotgun (WGS) entry which is preliminary data.</text>
</comment>
<evidence type="ECO:0000256" key="5">
    <source>
        <dbReference type="ARBA" id="ARBA00023136"/>
    </source>
</evidence>
<feature type="transmembrane region" description="Helical" evidence="6">
    <location>
        <begin position="284"/>
        <end position="304"/>
    </location>
</feature>
<reference evidence="8" key="1">
    <citation type="journal article" date="2019" name="Int. J. Syst. Evol. Microbiol.">
        <title>The Global Catalogue of Microorganisms (GCM) 10K type strain sequencing project: providing services to taxonomists for standard genome sequencing and annotation.</title>
        <authorList>
            <consortium name="The Broad Institute Genomics Platform"/>
            <consortium name="The Broad Institute Genome Sequencing Center for Infectious Disease"/>
            <person name="Wu L."/>
            <person name="Ma J."/>
        </authorList>
    </citation>
    <scope>NUCLEOTIDE SEQUENCE [LARGE SCALE GENOMIC DNA]</scope>
    <source>
        <strain evidence="8">JCM 18657</strain>
    </source>
</reference>
<dbReference type="Proteomes" id="UP001596528">
    <property type="component" value="Unassembled WGS sequence"/>
</dbReference>
<sequence>MLEKIKKIDPLIVLLLVGMMIFSTLCIYSATIHTKYEGTHISNLRNYAIGFVCFFAMALFDYRILMRISWYLYGVCILLLAGIFKFGSELNGAVGWYKLPMGFSFQPAELAKFALVIVLTSFLYRRRGEYLSLGRDVIPIGLIVLLPFTLVLVQPDLGNAMIYLVIMTAMLWIGNIRGLQALIAAAVIGAAGFLFISTFDNMKDAYANFLQETIGKGHWVTRIATFLNPDAASESESYHVNNVYRAIGSGQLTGEGFLSGTSVHKDFIPYVYADSIVVLVGEEFGFVGMSLMLLAYFLLIYRMVLIAIQSYDLRGAYMTVGIVSLLVFQIFLNVAMHLKMMPFTGITLPFISYGGTSLLINMASLGMVVSVRIHQEKPLPYATE</sequence>
<feature type="transmembrane region" description="Helical" evidence="6">
    <location>
        <begin position="44"/>
        <end position="62"/>
    </location>
</feature>
<dbReference type="PANTHER" id="PTHR30474:SF1">
    <property type="entry name" value="PEPTIDOGLYCAN GLYCOSYLTRANSFERASE MRDB"/>
    <property type="match status" value="1"/>
</dbReference>
<evidence type="ECO:0000313" key="7">
    <source>
        <dbReference type="EMBL" id="MFC7748409.1"/>
    </source>
</evidence>
<dbReference type="PANTHER" id="PTHR30474">
    <property type="entry name" value="CELL CYCLE PROTEIN"/>
    <property type="match status" value="1"/>
</dbReference>
<gene>
    <name evidence="7" type="ORF">ACFQWB_00425</name>
</gene>
<feature type="transmembrane region" description="Helical" evidence="6">
    <location>
        <begin position="107"/>
        <end position="124"/>
    </location>
</feature>
<keyword evidence="3" id="KW-0133">Cell shape</keyword>
<name>A0ABW2UX17_9BACL</name>
<keyword evidence="4 6" id="KW-1133">Transmembrane helix</keyword>
<feature type="transmembrane region" description="Helical" evidence="6">
    <location>
        <begin position="12"/>
        <end position="32"/>
    </location>
</feature>
<evidence type="ECO:0000256" key="2">
    <source>
        <dbReference type="ARBA" id="ARBA00022692"/>
    </source>
</evidence>
<dbReference type="InterPro" id="IPR001182">
    <property type="entry name" value="FtsW/RodA"/>
</dbReference>
<evidence type="ECO:0000256" key="4">
    <source>
        <dbReference type="ARBA" id="ARBA00022989"/>
    </source>
</evidence>
<accession>A0ABW2UX17</accession>
<feature type="transmembrane region" description="Helical" evidence="6">
    <location>
        <begin position="350"/>
        <end position="371"/>
    </location>
</feature>
<feature type="transmembrane region" description="Helical" evidence="6">
    <location>
        <begin position="69"/>
        <end position="87"/>
    </location>
</feature>
<dbReference type="RefSeq" id="WP_138788958.1">
    <property type="nucleotide sequence ID" value="NZ_JBHTGQ010000002.1"/>
</dbReference>
<evidence type="ECO:0000256" key="3">
    <source>
        <dbReference type="ARBA" id="ARBA00022960"/>
    </source>
</evidence>
<keyword evidence="2 6" id="KW-0812">Transmembrane</keyword>
<organism evidence="7 8">
    <name type="scientific">Paenibacillus thermoaerophilus</name>
    <dbReference type="NCBI Taxonomy" id="1215385"/>
    <lineage>
        <taxon>Bacteria</taxon>
        <taxon>Bacillati</taxon>
        <taxon>Bacillota</taxon>
        <taxon>Bacilli</taxon>
        <taxon>Bacillales</taxon>
        <taxon>Paenibacillaceae</taxon>
        <taxon>Paenibacillus</taxon>
    </lineage>
</organism>
<feature type="transmembrane region" description="Helical" evidence="6">
    <location>
        <begin position="316"/>
        <end position="338"/>
    </location>
</feature>
<evidence type="ECO:0000256" key="6">
    <source>
        <dbReference type="SAM" id="Phobius"/>
    </source>
</evidence>
<proteinExistence type="predicted"/>
<dbReference type="Pfam" id="PF01098">
    <property type="entry name" value="FTSW_RODA_SPOVE"/>
    <property type="match status" value="1"/>
</dbReference>
<feature type="transmembrane region" description="Helical" evidence="6">
    <location>
        <begin position="136"/>
        <end position="154"/>
    </location>
</feature>
<comment type="subcellular location">
    <subcellularLocation>
        <location evidence="1">Membrane</location>
        <topology evidence="1">Multi-pass membrane protein</topology>
    </subcellularLocation>
</comment>